<protein>
    <submittedName>
        <fullName evidence="2">Serine/threonine protein kinase</fullName>
        <ecNumber evidence="2">2.7.-.-</ecNumber>
    </submittedName>
</protein>
<comment type="caution">
    <text evidence="2">The sequence shown here is derived from an EMBL/GenBank/DDBJ whole genome shotgun (WGS) entry which is preliminary data.</text>
</comment>
<dbReference type="AlphaFoldDB" id="A0A176S6U8"/>
<keyword evidence="2" id="KW-0723">Serine/threonine-protein kinase</keyword>
<dbReference type="SUPFAM" id="SSF56112">
    <property type="entry name" value="Protein kinase-like (PK-like)"/>
    <property type="match status" value="1"/>
</dbReference>
<proteinExistence type="predicted"/>
<name>A0A176S6U8_9GAMM</name>
<dbReference type="GO" id="GO:0004674">
    <property type="term" value="F:protein serine/threonine kinase activity"/>
    <property type="evidence" value="ECO:0007669"/>
    <property type="project" value="UniProtKB-KW"/>
</dbReference>
<dbReference type="InterPro" id="IPR011009">
    <property type="entry name" value="Kinase-like_dom_sf"/>
</dbReference>
<organism evidence="2 3">
    <name type="scientific">Candidatus Thiomargarita nelsonii</name>
    <dbReference type="NCBI Taxonomy" id="1003181"/>
    <lineage>
        <taxon>Bacteria</taxon>
        <taxon>Pseudomonadati</taxon>
        <taxon>Pseudomonadota</taxon>
        <taxon>Gammaproteobacteria</taxon>
        <taxon>Thiotrichales</taxon>
        <taxon>Thiotrichaceae</taxon>
        <taxon>Thiomargarita</taxon>
    </lineage>
</organism>
<feature type="non-terminal residue" evidence="2">
    <location>
        <position position="431"/>
    </location>
</feature>
<evidence type="ECO:0000259" key="1">
    <source>
        <dbReference type="PROSITE" id="PS50011"/>
    </source>
</evidence>
<reference evidence="2 3" key="1">
    <citation type="submission" date="2016-05" db="EMBL/GenBank/DDBJ databases">
        <title>Single-cell genome of chain-forming Candidatus Thiomargarita nelsonii and comparison to other large sulfur-oxidizing bacteria.</title>
        <authorList>
            <person name="Winkel M."/>
            <person name="Salman V."/>
            <person name="Woyke T."/>
            <person name="Schulz-Vogt H."/>
            <person name="Richter M."/>
            <person name="Flood B."/>
            <person name="Bailey J."/>
            <person name="Amann R."/>
            <person name="Mussmann M."/>
        </authorList>
    </citation>
    <scope>NUCLEOTIDE SEQUENCE [LARGE SCALE GENOMIC DNA]</scope>
    <source>
        <strain evidence="2 3">THI036</strain>
    </source>
</reference>
<dbReference type="Gene3D" id="1.10.510.10">
    <property type="entry name" value="Transferase(Phosphotransferase) domain 1"/>
    <property type="match status" value="1"/>
</dbReference>
<dbReference type="PROSITE" id="PS50011">
    <property type="entry name" value="PROTEIN_KINASE_DOM"/>
    <property type="match status" value="1"/>
</dbReference>
<dbReference type="GO" id="GO:0005524">
    <property type="term" value="F:ATP binding"/>
    <property type="evidence" value="ECO:0007669"/>
    <property type="project" value="InterPro"/>
</dbReference>
<evidence type="ECO:0000313" key="2">
    <source>
        <dbReference type="EMBL" id="OAD23626.1"/>
    </source>
</evidence>
<dbReference type="EC" id="2.7.-.-" evidence="2"/>
<keyword evidence="2" id="KW-0418">Kinase</keyword>
<feature type="domain" description="Protein kinase" evidence="1">
    <location>
        <begin position="28"/>
        <end position="356"/>
    </location>
</feature>
<accession>A0A176S6U8</accession>
<sequence length="431" mass="49372">MSAERGNEKKTMSVITLKAQLENGRIIEYLPQMIGEGTMKQVYFSKDREFVLCFYKAKTDAFRLLRLQKIINEFNPTRNDKKNADYWNRVFCWPTAIIIKPKLGVMTPHYPTNYIFSAGRWKGKEKKSRWFISPKLRQYLPKEEQACWINYFKICVLLARAVNRLHLAGLAHSDLSDNNVLIDPSAGEMIIIDIDSLVVPQIFPPDVDGTPGYIAPEVLATAALAADHPKKKLANIHTDQHALAVLIYEYLLNRHPLRGPKIHSTHSAEEDEQLSLGEKALFIEHPQDISNHPKEGLKVPVTALGSTLTKVFYKAFVTGLHSPDDRPTAYQWEKSLIKTWNMLHPCPNPNCSHQWFVVIPEQKQIHCPFCHTPIKAAFPLLTIRSAEWQEIGQLIVYEGQSLFKWHVFDNIFPGPDADRRPQAYCAFYQGK</sequence>
<dbReference type="Pfam" id="PF00069">
    <property type="entry name" value="Pkinase"/>
    <property type="match status" value="1"/>
</dbReference>
<gene>
    <name evidence="2" type="ORF">THIOM_000536</name>
</gene>
<dbReference type="EMBL" id="LUTY01000252">
    <property type="protein sequence ID" value="OAD23626.1"/>
    <property type="molecule type" value="Genomic_DNA"/>
</dbReference>
<dbReference type="Proteomes" id="UP000076962">
    <property type="component" value="Unassembled WGS sequence"/>
</dbReference>
<keyword evidence="3" id="KW-1185">Reference proteome</keyword>
<keyword evidence="2" id="KW-0808">Transferase</keyword>
<evidence type="ECO:0000313" key="3">
    <source>
        <dbReference type="Proteomes" id="UP000076962"/>
    </source>
</evidence>
<dbReference type="PATRIC" id="fig|1003181.4.peg.784"/>
<dbReference type="SMART" id="SM00220">
    <property type="entry name" value="S_TKc"/>
    <property type="match status" value="1"/>
</dbReference>
<dbReference type="InterPro" id="IPR000719">
    <property type="entry name" value="Prot_kinase_dom"/>
</dbReference>